<comment type="caution">
    <text evidence="4">The sequence shown here is derived from an EMBL/GenBank/DDBJ whole genome shotgun (WGS) entry which is preliminary data.</text>
</comment>
<dbReference type="GO" id="GO:0016740">
    <property type="term" value="F:transferase activity"/>
    <property type="evidence" value="ECO:0007669"/>
    <property type="project" value="UniProtKB-KW"/>
</dbReference>
<dbReference type="PROSITE" id="PS50980">
    <property type="entry name" value="COA_CT_NTER"/>
    <property type="match status" value="1"/>
</dbReference>
<dbReference type="GO" id="GO:0004658">
    <property type="term" value="F:propionyl-CoA carboxylase activity"/>
    <property type="evidence" value="ECO:0007669"/>
    <property type="project" value="TreeGrafter"/>
</dbReference>
<dbReference type="GO" id="GO:0009317">
    <property type="term" value="C:acetyl-CoA carboxylase complex"/>
    <property type="evidence" value="ECO:0007669"/>
    <property type="project" value="InterPro"/>
</dbReference>
<feature type="domain" description="CoA carboxyltransferase N-terminal" evidence="2">
    <location>
        <begin position="6"/>
        <end position="262"/>
    </location>
</feature>
<dbReference type="Pfam" id="PF01039">
    <property type="entry name" value="Carboxyl_trans"/>
    <property type="match status" value="1"/>
</dbReference>
<evidence type="ECO:0000313" key="4">
    <source>
        <dbReference type="EMBL" id="RWX73926.1"/>
    </source>
</evidence>
<dbReference type="GO" id="GO:0006633">
    <property type="term" value="P:fatty acid biosynthetic process"/>
    <property type="evidence" value="ECO:0007669"/>
    <property type="project" value="InterPro"/>
</dbReference>
<dbReference type="PANTHER" id="PTHR43842">
    <property type="entry name" value="PROPIONYL-COA CARBOXYLASE BETA CHAIN"/>
    <property type="match status" value="1"/>
</dbReference>
<proteinExistence type="inferred from homology"/>
<organism evidence="4 5">
    <name type="scientific">Methanosuratincola subterraneus</name>
    <dbReference type="NCBI Taxonomy" id="2593994"/>
    <lineage>
        <taxon>Archaea</taxon>
        <taxon>Thermoproteota</taxon>
        <taxon>Methanosuratincolia</taxon>
        <taxon>Candidatus Methanomethylicales</taxon>
        <taxon>Candidatus Methanomethylicaceae</taxon>
        <taxon>Candidatus Methanosuratincola (ex Vanwonterghem et al. 2016)</taxon>
    </lineage>
</organism>
<dbReference type="Proteomes" id="UP000288215">
    <property type="component" value="Unassembled WGS sequence"/>
</dbReference>
<name>A0A3S3RCL8_METS7</name>
<evidence type="ECO:0000313" key="5">
    <source>
        <dbReference type="Proteomes" id="UP000288215"/>
    </source>
</evidence>
<dbReference type="PANTHER" id="PTHR43842:SF2">
    <property type="entry name" value="PROPIONYL-COA CARBOXYLASE BETA CHAIN, MITOCHONDRIAL"/>
    <property type="match status" value="1"/>
</dbReference>
<keyword evidence="4" id="KW-0808">Transferase</keyword>
<reference evidence="4 5" key="1">
    <citation type="submission" date="2018-12" db="EMBL/GenBank/DDBJ databases">
        <title>The complete genome of the methanogenic archaea of the candidate phylum Verstraetearchaeota, obtained from the metagenome of underground thermal water.</title>
        <authorList>
            <person name="Kadnikov V.V."/>
            <person name="Mardanov A.V."/>
            <person name="Beletsky A.V."/>
            <person name="Karnachuk O.V."/>
            <person name="Ravin N.V."/>
        </authorList>
    </citation>
    <scope>NUCLEOTIDE SEQUENCE [LARGE SCALE GENOMIC DNA]</scope>
    <source>
        <strain evidence="4">Ch88</strain>
    </source>
</reference>
<dbReference type="InterPro" id="IPR011762">
    <property type="entry name" value="COA_CT_N"/>
</dbReference>
<dbReference type="InterPro" id="IPR000438">
    <property type="entry name" value="Acetyl_CoA_COase_Trfase_b_su"/>
</dbReference>
<accession>A0A3S3RCL8</accession>
<protein>
    <submittedName>
        <fullName evidence="4">Acetyl-coenzyme A carboxyl transferase alpha chain</fullName>
    </submittedName>
</protein>
<dbReference type="InterPro" id="IPR029045">
    <property type="entry name" value="ClpP/crotonase-like_dom_sf"/>
</dbReference>
<comment type="similarity">
    <text evidence="1">Belongs to the AccD/PCCB family.</text>
</comment>
<feature type="domain" description="CoA carboxyltransferase C-terminal" evidence="3">
    <location>
        <begin position="266"/>
        <end position="517"/>
    </location>
</feature>
<evidence type="ECO:0000256" key="1">
    <source>
        <dbReference type="ARBA" id="ARBA00006102"/>
    </source>
</evidence>
<dbReference type="AlphaFoldDB" id="A0A3S3RCL8"/>
<dbReference type="FunFam" id="3.90.226.10:FF:000016">
    <property type="entry name" value="Propionyl-CoA carboxylase, beta subunit"/>
    <property type="match status" value="1"/>
</dbReference>
<dbReference type="PRINTS" id="PR01070">
    <property type="entry name" value="ACCCTRFRASEB"/>
</dbReference>
<dbReference type="Gene3D" id="3.90.226.10">
    <property type="entry name" value="2-enoyl-CoA Hydratase, Chain A, domain 1"/>
    <property type="match status" value="2"/>
</dbReference>
<dbReference type="InterPro" id="IPR034733">
    <property type="entry name" value="AcCoA_carboxyl_beta"/>
</dbReference>
<dbReference type="InterPro" id="IPR011763">
    <property type="entry name" value="COA_CT_C"/>
</dbReference>
<dbReference type="GO" id="GO:0003989">
    <property type="term" value="F:acetyl-CoA carboxylase activity"/>
    <property type="evidence" value="ECO:0007669"/>
    <property type="project" value="InterPro"/>
</dbReference>
<sequence length="524" mass="57050">MAFQTLPEKFKELADLKEKKKLGGGKEAIDKQHAAGKLTARERIEKLLDPGSFVEIDEFVVHRCYDFGMEKKKALGDAVVTGYGTINGRTVFVYSQDFTFVGGSLSEMQAKKITKIQDMALKAGCPVIGLNDSGGARIQEGINSLAGYGEIFYRNVMASGVIPQIIAIMGPCAGGAVYSPALADFIYMVKKTSYMFITGPKVVKAAIGEDVTFEALGGAEAHAKLSGVATMACENDEDCIKHIKTLLSYLPSNNMDDAPIVECGDPPDRMDEALNEVVPADPKKPYDVHDVINFVFDKGSFYELQPMYAPNAVIGFARLNGRSVGVIANQPMVYAGCLDIDSSDKIARFVRTCDAFNIPLITFVDVPGYLPGTKQEHGGVIRHGAKVIYAYSEATVPKLTVIMRKSYGGGYIAMCSRHLGADVVFAWPTAEIAVMGPEGAVEIIHRNELMKAKTPEEVKEITNRLAAEYRNKFANPYIAANMGYVDAVILPKETRPMLIKALDALSTKRDLQARPPKRHGNIPV</sequence>
<evidence type="ECO:0000259" key="3">
    <source>
        <dbReference type="PROSITE" id="PS50989"/>
    </source>
</evidence>
<dbReference type="SUPFAM" id="SSF52096">
    <property type="entry name" value="ClpP/crotonase"/>
    <property type="match status" value="2"/>
</dbReference>
<gene>
    <name evidence="4" type="ORF">Metus_0705</name>
</gene>
<dbReference type="InterPro" id="IPR051047">
    <property type="entry name" value="AccD/PCCB"/>
</dbReference>
<dbReference type="PROSITE" id="PS50989">
    <property type="entry name" value="COA_CT_CTER"/>
    <property type="match status" value="1"/>
</dbReference>
<evidence type="ECO:0000259" key="2">
    <source>
        <dbReference type="PROSITE" id="PS50980"/>
    </source>
</evidence>
<dbReference type="FunFam" id="3.90.226.10:FF:000017">
    <property type="entry name" value="Propionyl-CoA carboxylase subunit beta 5"/>
    <property type="match status" value="1"/>
</dbReference>
<dbReference type="EMBL" id="RXGA01000002">
    <property type="protein sequence ID" value="RWX73926.1"/>
    <property type="molecule type" value="Genomic_DNA"/>
</dbReference>